<dbReference type="PANTHER" id="PTHR30189">
    <property type="entry name" value="LPS-ASSEMBLY PROTEIN"/>
    <property type="match status" value="1"/>
</dbReference>
<comment type="function">
    <text evidence="1">Together with LptE, is involved in the assembly of lipopolysaccharide (LPS) at the surface of the outer membrane.</text>
</comment>
<gene>
    <name evidence="1" type="primary">lptD</name>
    <name evidence="4" type="ORF">SAMN05428957_102467</name>
</gene>
<comment type="similarity">
    <text evidence="1">Belongs to the LptD family.</text>
</comment>
<sequence length="839" mass="93087">MDNPILGSARRVLAVPPAFLRCRCPTLPLVPTDPRPLSPKPLPPRRALARLAALMLCGVPLAVLAQPEAATPAAPALRASPALAETLPQAVRAQQPVFVRGDQLSGQPDVEATIEGNAELRRGDTVVHADRMHYDVAADRARASGNVRINNAGNRYQGTLLDLEVDAFHGFFSDARYRFLATGAHGEASRVDFIDRDHSVVHEATYTTCERTIEASWRPDWVLRARRIELDQVEDIGRAEAGVLEFKGVPILPVPAITFPLSDKRKSGLLPPTFGLDSISGFEYAQPYYWNIAPNRDATITPMAMTRRGVSLAGEFRYLEPTYKGELGAQYMPNDRLRERDRWAWRARHDQLLATPVGGVALGLNIRRVSDDDYWRDFTQRGSITAMGGVTGQLAERLLPGEASLNWAGGAHSLSLRTLQWQTLQDPLAPIIPPYDRLPQLHWRYAPNALPLGLDASVDGDYTHFSADRRFYRQPNARRSYALAQVSRPFLAPAGFITPRLQLHATSYEFDGLLANGQRSAQRVLPTFSLDSGLVFERDASFFGRRFLQTLEPRAFYTYTPYRDQSYLPVYDTAATDFNFATIYTENAFGGNDRIADNNLLTLGVTTRLLDEDTGAEAARFGIAQRLRFSDQLVTMPGAAPVSERLSDVLLGAAVNWTPQWGLDSTLQYNPKDGRSLRTTIGARYSPGPYRTVSAAYRMQKVTDLITEPSKQLDVGWQWPLDALWGGGAARPATGVAPGSGGRWYSVGRLNYSLQDRKLVDTIVGLEYEACCWTGRVVLERLQRSVESSSTRVMVQLEFLGFSRLSLGANPLATLRQHVPRYTPLGRDAPVPSRFSQYD</sequence>
<feature type="domain" description="LPS-assembly protein LptD central" evidence="3">
    <location>
        <begin position="243"/>
        <end position="335"/>
    </location>
</feature>
<comment type="subcellular location">
    <subcellularLocation>
        <location evidence="1">Cell outer membrane</location>
    </subcellularLocation>
</comment>
<dbReference type="InterPro" id="IPR020889">
    <property type="entry name" value="LipoPS_assembly_LptD"/>
</dbReference>
<dbReference type="Pfam" id="PF04453">
    <property type="entry name" value="LptD"/>
    <property type="match status" value="1"/>
</dbReference>
<protein>
    <recommendedName>
        <fullName evidence="1">LPS-assembly protein LptD</fullName>
    </recommendedName>
</protein>
<keyword evidence="1" id="KW-0732">Signal</keyword>
<dbReference type="HAMAP" id="MF_01411">
    <property type="entry name" value="LPS_assembly_LptD"/>
    <property type="match status" value="1"/>
</dbReference>
<evidence type="ECO:0000256" key="1">
    <source>
        <dbReference type="HAMAP-Rule" id="MF_01411"/>
    </source>
</evidence>
<reference evidence="5" key="1">
    <citation type="submission" date="2016-10" db="EMBL/GenBank/DDBJ databases">
        <authorList>
            <person name="Varghese N."/>
            <person name="Submissions S."/>
        </authorList>
    </citation>
    <scope>NUCLEOTIDE SEQUENCE [LARGE SCALE GENOMIC DNA]</scope>
    <source>
        <strain evidence="5">EPL6</strain>
    </source>
</reference>
<evidence type="ECO:0000259" key="2">
    <source>
        <dbReference type="Pfam" id="PF04453"/>
    </source>
</evidence>
<keyword evidence="5" id="KW-1185">Reference proteome</keyword>
<dbReference type="GO" id="GO:0015920">
    <property type="term" value="P:lipopolysaccharide transport"/>
    <property type="evidence" value="ECO:0007669"/>
    <property type="project" value="InterPro"/>
</dbReference>
<comment type="subunit">
    <text evidence="1">Component of the lipopolysaccharide transport and assembly complex. Interacts with LptE and LptA.</text>
</comment>
<evidence type="ECO:0000313" key="5">
    <source>
        <dbReference type="Proteomes" id="UP000198552"/>
    </source>
</evidence>
<organism evidence="4 5">
    <name type="scientific">Oryzisolibacter propanilivorax</name>
    <dbReference type="NCBI Taxonomy" id="1527607"/>
    <lineage>
        <taxon>Bacteria</taxon>
        <taxon>Pseudomonadati</taxon>
        <taxon>Pseudomonadota</taxon>
        <taxon>Betaproteobacteria</taxon>
        <taxon>Burkholderiales</taxon>
        <taxon>Comamonadaceae</taxon>
        <taxon>Oryzisolibacter</taxon>
    </lineage>
</organism>
<dbReference type="AlphaFoldDB" id="A0A1G9QQ98"/>
<evidence type="ECO:0000313" key="4">
    <source>
        <dbReference type="EMBL" id="SDM12737.1"/>
    </source>
</evidence>
<proteinExistence type="inferred from homology"/>
<dbReference type="InterPro" id="IPR045659">
    <property type="entry name" value="LptD_2"/>
</dbReference>
<keyword evidence="1" id="KW-0998">Cell outer membrane</keyword>
<accession>A0A1G9QQ98</accession>
<dbReference type="InterPro" id="IPR050218">
    <property type="entry name" value="LptD"/>
</dbReference>
<dbReference type="Proteomes" id="UP000198552">
    <property type="component" value="Unassembled WGS sequence"/>
</dbReference>
<dbReference type="GO" id="GO:0043165">
    <property type="term" value="P:Gram-negative-bacterium-type cell outer membrane assembly"/>
    <property type="evidence" value="ECO:0007669"/>
    <property type="project" value="UniProtKB-UniRule"/>
</dbReference>
<feature type="domain" description="LptD C-terminal" evidence="2">
    <location>
        <begin position="340"/>
        <end position="725"/>
    </location>
</feature>
<dbReference type="PANTHER" id="PTHR30189:SF1">
    <property type="entry name" value="LPS-ASSEMBLY PROTEIN LPTD"/>
    <property type="match status" value="1"/>
</dbReference>
<dbReference type="Pfam" id="PF19838">
    <property type="entry name" value="LptD_2"/>
    <property type="match status" value="1"/>
</dbReference>
<dbReference type="EMBL" id="FNHP01000002">
    <property type="protein sequence ID" value="SDM12737.1"/>
    <property type="molecule type" value="Genomic_DNA"/>
</dbReference>
<name>A0A1G9QQ98_9BURK</name>
<comment type="caution">
    <text evidence="1">Lacks conserved residue(s) required for the propagation of feature annotation.</text>
</comment>
<evidence type="ECO:0000259" key="3">
    <source>
        <dbReference type="Pfam" id="PF19838"/>
    </source>
</evidence>
<dbReference type="InterPro" id="IPR007543">
    <property type="entry name" value="LptD_C"/>
</dbReference>
<dbReference type="GO" id="GO:0009279">
    <property type="term" value="C:cell outer membrane"/>
    <property type="evidence" value="ECO:0007669"/>
    <property type="project" value="UniProtKB-SubCell"/>
</dbReference>
<dbReference type="GO" id="GO:1990351">
    <property type="term" value="C:transporter complex"/>
    <property type="evidence" value="ECO:0007669"/>
    <property type="project" value="TreeGrafter"/>
</dbReference>
<keyword evidence="1" id="KW-0472">Membrane</keyword>
<dbReference type="STRING" id="1527607.SAMN05428957_102467"/>